<accession>A0A540MVA9</accession>
<comment type="caution">
    <text evidence="2">The sequence shown here is derived from an EMBL/GenBank/DDBJ whole genome shotgun (WGS) entry which is preliminary data.</text>
</comment>
<proteinExistence type="predicted"/>
<feature type="region of interest" description="Disordered" evidence="1">
    <location>
        <begin position="18"/>
        <end position="43"/>
    </location>
</feature>
<dbReference type="EMBL" id="VIEB01000170">
    <property type="protein sequence ID" value="TQE02698.1"/>
    <property type="molecule type" value="Genomic_DNA"/>
</dbReference>
<organism evidence="2 3">
    <name type="scientific">Malus baccata</name>
    <name type="common">Siberian crab apple</name>
    <name type="synonym">Pyrus baccata</name>
    <dbReference type="NCBI Taxonomy" id="106549"/>
    <lineage>
        <taxon>Eukaryota</taxon>
        <taxon>Viridiplantae</taxon>
        <taxon>Streptophyta</taxon>
        <taxon>Embryophyta</taxon>
        <taxon>Tracheophyta</taxon>
        <taxon>Spermatophyta</taxon>
        <taxon>Magnoliopsida</taxon>
        <taxon>eudicotyledons</taxon>
        <taxon>Gunneridae</taxon>
        <taxon>Pentapetalae</taxon>
        <taxon>rosids</taxon>
        <taxon>fabids</taxon>
        <taxon>Rosales</taxon>
        <taxon>Rosaceae</taxon>
        <taxon>Amygdaloideae</taxon>
        <taxon>Maleae</taxon>
        <taxon>Malus</taxon>
    </lineage>
</organism>
<protein>
    <submittedName>
        <fullName evidence="2">Uncharacterized protein</fullName>
    </submittedName>
</protein>
<gene>
    <name evidence="2" type="ORF">C1H46_011671</name>
</gene>
<name>A0A540MVA9_MALBA</name>
<dbReference type="AlphaFoldDB" id="A0A540MVA9"/>
<evidence type="ECO:0000256" key="1">
    <source>
        <dbReference type="SAM" id="MobiDB-lite"/>
    </source>
</evidence>
<feature type="compositionally biased region" description="Polar residues" evidence="1">
    <location>
        <begin position="18"/>
        <end position="28"/>
    </location>
</feature>
<keyword evidence="3" id="KW-1185">Reference proteome</keyword>
<feature type="compositionally biased region" description="Basic and acidic residues" evidence="1">
    <location>
        <begin position="31"/>
        <end position="43"/>
    </location>
</feature>
<evidence type="ECO:0000313" key="2">
    <source>
        <dbReference type="EMBL" id="TQE02698.1"/>
    </source>
</evidence>
<sequence length="66" mass="7749">MHVCVAWQEDSKEVNYSTAAVDSNNSATPRRWSENRHDEKSYNNHHQNCHEIKIAYQAVILPHQFI</sequence>
<evidence type="ECO:0000313" key="3">
    <source>
        <dbReference type="Proteomes" id="UP000315295"/>
    </source>
</evidence>
<dbReference type="Proteomes" id="UP000315295">
    <property type="component" value="Unassembled WGS sequence"/>
</dbReference>
<reference evidence="2 3" key="1">
    <citation type="journal article" date="2019" name="G3 (Bethesda)">
        <title>Sequencing of a Wild Apple (Malus baccata) Genome Unravels the Differences Between Cultivated and Wild Apple Species Regarding Disease Resistance and Cold Tolerance.</title>
        <authorList>
            <person name="Chen X."/>
        </authorList>
    </citation>
    <scope>NUCLEOTIDE SEQUENCE [LARGE SCALE GENOMIC DNA]</scope>
    <source>
        <strain evidence="3">cv. Shandingzi</strain>
        <tissue evidence="2">Leaves</tissue>
    </source>
</reference>